<protein>
    <submittedName>
        <fullName evidence="5">Acetyltransferase</fullName>
    </submittedName>
</protein>
<dbReference type="InterPro" id="IPR020019">
    <property type="entry name" value="AcTrfase_PglD-like"/>
</dbReference>
<comment type="caution">
    <text evidence="5">The sequence shown here is derived from an EMBL/GenBank/DDBJ whole genome shotgun (WGS) entry which is preliminary data.</text>
</comment>
<dbReference type="CDD" id="cd03360">
    <property type="entry name" value="LbH_AT_putative"/>
    <property type="match status" value="1"/>
</dbReference>
<dbReference type="Pfam" id="PF17836">
    <property type="entry name" value="PglD_N"/>
    <property type="match status" value="1"/>
</dbReference>
<evidence type="ECO:0000313" key="6">
    <source>
        <dbReference type="Proteomes" id="UP000072660"/>
    </source>
</evidence>
<evidence type="ECO:0000256" key="3">
    <source>
        <dbReference type="PIRSR" id="PIRSR620019-2"/>
    </source>
</evidence>
<dbReference type="Proteomes" id="UP000072660">
    <property type="component" value="Unassembled WGS sequence"/>
</dbReference>
<evidence type="ECO:0000256" key="1">
    <source>
        <dbReference type="ARBA" id="ARBA00007274"/>
    </source>
</evidence>
<feature type="active site" description="Proton acceptor" evidence="2">
    <location>
        <position position="142"/>
    </location>
</feature>
<keyword evidence="5" id="KW-0808">Transferase</keyword>
<feature type="site" description="Increases basicity of active site His" evidence="2">
    <location>
        <position position="143"/>
    </location>
</feature>
<dbReference type="GO" id="GO:0016740">
    <property type="term" value="F:transferase activity"/>
    <property type="evidence" value="ECO:0007669"/>
    <property type="project" value="UniProtKB-KW"/>
</dbReference>
<dbReference type="Gene3D" id="3.40.50.20">
    <property type="match status" value="1"/>
</dbReference>
<dbReference type="InterPro" id="IPR011004">
    <property type="entry name" value="Trimer_LpxA-like_sf"/>
</dbReference>
<evidence type="ECO:0000313" key="5">
    <source>
        <dbReference type="EMBL" id="KXU38655.1"/>
    </source>
</evidence>
<keyword evidence="6" id="KW-1185">Reference proteome</keyword>
<sequence>MNNSAIYGIFGAGGFGREVMPIACAMLARQGIKKEQIVFIDDGAVANYLNGHLVLSRKDFFSYPANSRYFNVAVGDSKIREKIVNEFLSEKVCPFSITCPSSMNLSHNQIDEGAILSPYTVVTANAKIGKFFHLNIYSYVAHDCIVGDFVTFAPKVQCNGGVVIEDHAYIGTGAIIRNSTPSKKIAIGYGAVVGMGAVVTKSVPAGATVVGNPATILNRH</sequence>
<dbReference type="EMBL" id="LSZO01000109">
    <property type="protein sequence ID" value="KXU38655.1"/>
    <property type="molecule type" value="Genomic_DNA"/>
</dbReference>
<evidence type="ECO:0000259" key="4">
    <source>
        <dbReference type="Pfam" id="PF17836"/>
    </source>
</evidence>
<dbReference type="NCBIfam" id="TIGR03570">
    <property type="entry name" value="NeuD_NnaD"/>
    <property type="match status" value="1"/>
</dbReference>
<accession>A0A139SVN0</accession>
<comment type="similarity">
    <text evidence="1">Belongs to the transferase hexapeptide repeat family.</text>
</comment>
<feature type="binding site" evidence="3">
    <location>
        <position position="75"/>
    </location>
    <ligand>
        <name>substrate</name>
    </ligand>
</feature>
<dbReference type="PANTHER" id="PTHR43300:SF7">
    <property type="entry name" value="UDP-N-ACETYLBACILLOSAMINE N-ACETYLTRANSFERASE"/>
    <property type="match status" value="1"/>
</dbReference>
<proteinExistence type="inferred from homology"/>
<dbReference type="PANTHER" id="PTHR43300">
    <property type="entry name" value="ACETYLTRANSFERASE"/>
    <property type="match status" value="1"/>
</dbReference>
<dbReference type="Gene3D" id="2.160.10.10">
    <property type="entry name" value="Hexapeptide repeat proteins"/>
    <property type="match status" value="1"/>
</dbReference>
<gene>
    <name evidence="5" type="ORF">AXE65_12680</name>
</gene>
<dbReference type="SUPFAM" id="SSF51161">
    <property type="entry name" value="Trimeric LpxA-like enzymes"/>
    <property type="match status" value="1"/>
</dbReference>
<name>A0A139SVN0_9GAMM</name>
<dbReference type="OrthoDB" id="9794407at2"/>
<dbReference type="RefSeq" id="WP_068388855.1">
    <property type="nucleotide sequence ID" value="NZ_LSZO01000109.1"/>
</dbReference>
<dbReference type="InterPro" id="IPR050179">
    <property type="entry name" value="Trans_hexapeptide_repeat"/>
</dbReference>
<dbReference type="AlphaFoldDB" id="A0A139SVN0"/>
<dbReference type="InterPro" id="IPR041561">
    <property type="entry name" value="PglD_N"/>
</dbReference>
<evidence type="ECO:0000256" key="2">
    <source>
        <dbReference type="PIRSR" id="PIRSR620019-1"/>
    </source>
</evidence>
<feature type="domain" description="PglD N-terminal" evidence="4">
    <location>
        <begin position="9"/>
        <end position="86"/>
    </location>
</feature>
<reference evidence="5 6" key="1">
    <citation type="submission" date="2016-02" db="EMBL/GenBank/DDBJ databases">
        <authorList>
            <person name="Wen L."/>
            <person name="He K."/>
            <person name="Yang H."/>
        </authorList>
    </citation>
    <scope>NUCLEOTIDE SEQUENCE [LARGE SCALE GENOMIC DNA]</scope>
    <source>
        <strain evidence="5 6">CV58</strain>
    </source>
</reference>
<organism evidence="5 6">
    <name type="scientific">Ventosimonas gracilis</name>
    <dbReference type="NCBI Taxonomy" id="1680762"/>
    <lineage>
        <taxon>Bacteria</taxon>
        <taxon>Pseudomonadati</taxon>
        <taxon>Pseudomonadota</taxon>
        <taxon>Gammaproteobacteria</taxon>
        <taxon>Pseudomonadales</taxon>
        <taxon>Ventosimonadaceae</taxon>
        <taxon>Ventosimonas</taxon>
    </lineage>
</organism>